<dbReference type="PROSITE" id="PS51257">
    <property type="entry name" value="PROKAR_LIPOPROTEIN"/>
    <property type="match status" value="1"/>
</dbReference>
<dbReference type="RefSeq" id="WP_124794452.1">
    <property type="nucleotide sequence ID" value="NZ_RQYC01000005.1"/>
</dbReference>
<dbReference type="EMBL" id="RQYC01000005">
    <property type="protein sequence ID" value="RRD90567.1"/>
    <property type="molecule type" value="Genomic_DNA"/>
</dbReference>
<reference evidence="3 4" key="1">
    <citation type="submission" date="2018-11" db="EMBL/GenBank/DDBJ databases">
        <title>Genomes From Bacteria Associated with the Canine Oral Cavity: a Test Case for Automated Genome-Based Taxonomic Assignment.</title>
        <authorList>
            <person name="Coil D.A."/>
            <person name="Jospin G."/>
            <person name="Darling A.E."/>
            <person name="Wallis C."/>
            <person name="Davis I.J."/>
            <person name="Harris S."/>
            <person name="Eisen J.A."/>
            <person name="Holcombe L.J."/>
            <person name="O'Flynn C."/>
        </authorList>
    </citation>
    <scope>NUCLEOTIDE SEQUENCE [LARGE SCALE GENOMIC DNA]</scope>
    <source>
        <strain evidence="3 4">COT-280</strain>
    </source>
</reference>
<evidence type="ECO:0000256" key="1">
    <source>
        <dbReference type="SAM" id="MobiDB-lite"/>
    </source>
</evidence>
<keyword evidence="2" id="KW-0732">Signal</keyword>
<dbReference type="OrthoDB" id="8602936at2"/>
<feature type="chain" id="PRO_5018222630" description="Lipoprotein" evidence="2">
    <location>
        <begin position="25"/>
        <end position="68"/>
    </location>
</feature>
<sequence length="68" mass="7494">MKTTLALLCVLALGACTWETYQNAQGQTRLRQKYPAGSGIIYTQGAASQNPHYHGLRPEPHVLTPNQK</sequence>
<dbReference type="AlphaFoldDB" id="A0A3P2A532"/>
<name>A0A3P2A532_9NEIS</name>
<comment type="caution">
    <text evidence="3">The sequence shown here is derived from an EMBL/GenBank/DDBJ whole genome shotgun (WGS) entry which is preliminary data.</text>
</comment>
<dbReference type="Proteomes" id="UP000269923">
    <property type="component" value="Unassembled WGS sequence"/>
</dbReference>
<evidence type="ECO:0008006" key="5">
    <source>
        <dbReference type="Google" id="ProtNLM"/>
    </source>
</evidence>
<feature type="region of interest" description="Disordered" evidence="1">
    <location>
        <begin position="48"/>
        <end position="68"/>
    </location>
</feature>
<evidence type="ECO:0000313" key="4">
    <source>
        <dbReference type="Proteomes" id="UP000269923"/>
    </source>
</evidence>
<dbReference type="STRING" id="1121352.GCA_000620925_01693"/>
<evidence type="ECO:0000256" key="2">
    <source>
        <dbReference type="SAM" id="SignalP"/>
    </source>
</evidence>
<proteinExistence type="predicted"/>
<keyword evidence="4" id="KW-1185">Reference proteome</keyword>
<evidence type="ECO:0000313" key="3">
    <source>
        <dbReference type="EMBL" id="RRD90567.1"/>
    </source>
</evidence>
<gene>
    <name evidence="3" type="ORF">EII21_04630</name>
</gene>
<protein>
    <recommendedName>
        <fullName evidence="5">Lipoprotein</fullName>
    </recommendedName>
</protein>
<feature type="signal peptide" evidence="2">
    <location>
        <begin position="1"/>
        <end position="24"/>
    </location>
</feature>
<organism evidence="3 4">
    <name type="scientific">Conchiformibius steedae</name>
    <dbReference type="NCBI Taxonomy" id="153493"/>
    <lineage>
        <taxon>Bacteria</taxon>
        <taxon>Pseudomonadati</taxon>
        <taxon>Pseudomonadota</taxon>
        <taxon>Betaproteobacteria</taxon>
        <taxon>Neisseriales</taxon>
        <taxon>Neisseriaceae</taxon>
        <taxon>Conchiformibius</taxon>
    </lineage>
</organism>
<accession>A0A3P2A532</accession>